<evidence type="ECO:0000313" key="3">
    <source>
        <dbReference type="Proteomes" id="UP000317557"/>
    </source>
</evidence>
<accession>A0A521C1L2</accession>
<dbReference type="Pfam" id="PF02810">
    <property type="entry name" value="SEC-C"/>
    <property type="match status" value="1"/>
</dbReference>
<dbReference type="RefSeq" id="WP_221930255.1">
    <property type="nucleotide sequence ID" value="NZ_FXTP01000004.1"/>
</dbReference>
<sequence length="78" mass="8321">MADTPKRNAPCHCGSGKKYKNCCLEKDQSTLSSNLGMIGLIVIAIFGIWLLFSNISSGGVAQDCPAGTVWSDAHNHCH</sequence>
<dbReference type="InterPro" id="IPR004027">
    <property type="entry name" value="SEC_C_motif"/>
</dbReference>
<dbReference type="AlphaFoldDB" id="A0A521C1L2"/>
<organism evidence="2 3">
    <name type="scientific">Gracilimonas mengyeensis</name>
    <dbReference type="NCBI Taxonomy" id="1302730"/>
    <lineage>
        <taxon>Bacteria</taxon>
        <taxon>Pseudomonadati</taxon>
        <taxon>Balneolota</taxon>
        <taxon>Balneolia</taxon>
        <taxon>Balneolales</taxon>
        <taxon>Balneolaceae</taxon>
        <taxon>Gracilimonas</taxon>
    </lineage>
</organism>
<feature type="transmembrane region" description="Helical" evidence="1">
    <location>
        <begin position="35"/>
        <end position="52"/>
    </location>
</feature>
<keyword evidence="1" id="KW-1133">Transmembrane helix</keyword>
<evidence type="ECO:0000256" key="1">
    <source>
        <dbReference type="SAM" id="Phobius"/>
    </source>
</evidence>
<proteinExistence type="predicted"/>
<keyword evidence="3" id="KW-1185">Reference proteome</keyword>
<dbReference type="SUPFAM" id="SSF103642">
    <property type="entry name" value="Sec-C motif"/>
    <property type="match status" value="1"/>
</dbReference>
<keyword evidence="1" id="KW-0472">Membrane</keyword>
<gene>
    <name evidence="2" type="ORF">SAMN06265219_10486</name>
</gene>
<name>A0A521C1L2_9BACT</name>
<evidence type="ECO:0000313" key="2">
    <source>
        <dbReference type="EMBL" id="SMO53342.1"/>
    </source>
</evidence>
<protein>
    <submittedName>
        <fullName evidence="2">SEC-C motif-containing protein</fullName>
    </submittedName>
</protein>
<keyword evidence="1" id="KW-0812">Transmembrane</keyword>
<dbReference type="Proteomes" id="UP000317557">
    <property type="component" value="Unassembled WGS sequence"/>
</dbReference>
<reference evidence="2 3" key="1">
    <citation type="submission" date="2017-05" db="EMBL/GenBank/DDBJ databases">
        <authorList>
            <person name="Varghese N."/>
            <person name="Submissions S."/>
        </authorList>
    </citation>
    <scope>NUCLEOTIDE SEQUENCE [LARGE SCALE GENOMIC DNA]</scope>
    <source>
        <strain evidence="2 3">DSM 21985</strain>
    </source>
</reference>
<dbReference type="Gene3D" id="3.10.450.50">
    <property type="match status" value="1"/>
</dbReference>
<dbReference type="EMBL" id="FXTP01000004">
    <property type="protein sequence ID" value="SMO53342.1"/>
    <property type="molecule type" value="Genomic_DNA"/>
</dbReference>